<dbReference type="Proteomes" id="UP000091857">
    <property type="component" value="Chromosome 9"/>
</dbReference>
<accession>A0A2C9VC48</accession>
<dbReference type="PROSITE" id="PS51375">
    <property type="entry name" value="PPR"/>
    <property type="match status" value="7"/>
</dbReference>
<feature type="repeat" description="PPR" evidence="2">
    <location>
        <begin position="294"/>
        <end position="328"/>
    </location>
</feature>
<keyword evidence="4" id="KW-1185">Reference proteome</keyword>
<dbReference type="InterPro" id="IPR051222">
    <property type="entry name" value="PPR/CCM1_RNA-binding"/>
</dbReference>
<dbReference type="Gene3D" id="1.25.40.10">
    <property type="entry name" value="Tetratricopeptide repeat domain"/>
    <property type="match status" value="4"/>
</dbReference>
<evidence type="ECO:0000256" key="1">
    <source>
        <dbReference type="ARBA" id="ARBA00022737"/>
    </source>
</evidence>
<comment type="caution">
    <text evidence="3">The sequence shown here is derived from an EMBL/GenBank/DDBJ whole genome shotgun (WGS) entry which is preliminary data.</text>
</comment>
<feature type="repeat" description="PPR" evidence="2">
    <location>
        <begin position="364"/>
        <end position="399"/>
    </location>
</feature>
<dbReference type="AlphaFoldDB" id="A0A2C9VC48"/>
<dbReference type="Pfam" id="PF13041">
    <property type="entry name" value="PPR_2"/>
    <property type="match status" value="2"/>
</dbReference>
<feature type="repeat" description="PPR" evidence="2">
    <location>
        <begin position="400"/>
        <end position="434"/>
    </location>
</feature>
<dbReference type="OrthoDB" id="185373at2759"/>
<evidence type="ECO:0000313" key="3">
    <source>
        <dbReference type="EMBL" id="OAY41593.1"/>
    </source>
</evidence>
<gene>
    <name evidence="3" type="ORF">MANES_09G114100v8</name>
</gene>
<reference evidence="4" key="1">
    <citation type="journal article" date="2016" name="Nat. Biotechnol.">
        <title>Sequencing wild and cultivated cassava and related species reveals extensive interspecific hybridization and genetic diversity.</title>
        <authorList>
            <person name="Bredeson J.V."/>
            <person name="Lyons J.B."/>
            <person name="Prochnik S.E."/>
            <person name="Wu G.A."/>
            <person name="Ha C.M."/>
            <person name="Edsinger-Gonzales E."/>
            <person name="Grimwood J."/>
            <person name="Schmutz J."/>
            <person name="Rabbi I.Y."/>
            <person name="Egesi C."/>
            <person name="Nauluvula P."/>
            <person name="Lebot V."/>
            <person name="Ndunguru J."/>
            <person name="Mkamilo G."/>
            <person name="Bart R.S."/>
            <person name="Setter T.L."/>
            <person name="Gleadow R.M."/>
            <person name="Kulakow P."/>
            <person name="Ferguson M.E."/>
            <person name="Rounsley S."/>
            <person name="Rokhsar D.S."/>
        </authorList>
    </citation>
    <scope>NUCLEOTIDE SEQUENCE [LARGE SCALE GENOMIC DNA]</scope>
    <source>
        <strain evidence="4">cv. AM560-2</strain>
    </source>
</reference>
<dbReference type="NCBIfam" id="TIGR00756">
    <property type="entry name" value="PPR"/>
    <property type="match status" value="6"/>
</dbReference>
<feature type="repeat" description="PPR" evidence="2">
    <location>
        <begin position="329"/>
        <end position="363"/>
    </location>
</feature>
<dbReference type="Pfam" id="PF01535">
    <property type="entry name" value="PPR"/>
    <property type="match status" value="3"/>
</dbReference>
<organism evidence="3 4">
    <name type="scientific">Manihot esculenta</name>
    <name type="common">Cassava</name>
    <name type="synonym">Jatropha manihot</name>
    <dbReference type="NCBI Taxonomy" id="3983"/>
    <lineage>
        <taxon>Eukaryota</taxon>
        <taxon>Viridiplantae</taxon>
        <taxon>Streptophyta</taxon>
        <taxon>Embryophyta</taxon>
        <taxon>Tracheophyta</taxon>
        <taxon>Spermatophyta</taxon>
        <taxon>Magnoliopsida</taxon>
        <taxon>eudicotyledons</taxon>
        <taxon>Gunneridae</taxon>
        <taxon>Pentapetalae</taxon>
        <taxon>rosids</taxon>
        <taxon>fabids</taxon>
        <taxon>Malpighiales</taxon>
        <taxon>Euphorbiaceae</taxon>
        <taxon>Crotonoideae</taxon>
        <taxon>Manihoteae</taxon>
        <taxon>Manihot</taxon>
    </lineage>
</organism>
<evidence type="ECO:0000256" key="2">
    <source>
        <dbReference type="PROSITE-ProRule" id="PRU00708"/>
    </source>
</evidence>
<keyword evidence="1" id="KW-0677">Repeat</keyword>
<feature type="repeat" description="PPR" evidence="2">
    <location>
        <begin position="435"/>
        <end position="469"/>
    </location>
</feature>
<feature type="repeat" description="PPR" evidence="2">
    <location>
        <begin position="185"/>
        <end position="219"/>
    </location>
</feature>
<sequence>MSSLKTGRLFLRKHRKWPHLTFHVKWQQTFKQQEALRNLKEAATAPTSSLQPRQQTTSKPYLLSSLIHSFSIYDCEPTPQAYHFIIKTLSKTSQLNQISPVLDHLEKMEKFDTPEFILSHLIEIYGNANEIQKAVELFYRIPKFRCVPSVYSLNTLLSVLCRTSEGLKMVPEILLKSRALHIRVDESSFRLLISALCRIKKVGHAVELFDCMINDGFNLDTDICFMLLSSLCEQTDIHIQGVDVVAFLGKLRKLGFCPGILDYTNVIRFLVRKGMGADALGVLYEMKSDGIKPDIVCYNMVLNGVIASGSYSKADELFDELLVFGLVPDVYTYNVYIECLCKQGKVEEGIKMAVSMEELGCKPNLSTYNMLLQALCNSGELGQARDLLVREMSSKGFGLSMQTYKIMIDGLISSGKVTEACALLEEELDKGLCPQSSTFDEIICGLCPIGLTCKALELLEKMIHKNVSPGVRAWEALLLGCQSNNSFAEDVGLLDSLVNSSTLPEP</sequence>
<name>A0A2C9VC48_MANES</name>
<evidence type="ECO:0008006" key="5">
    <source>
        <dbReference type="Google" id="ProtNLM"/>
    </source>
</evidence>
<protein>
    <recommendedName>
        <fullName evidence="5">Pentacotripeptide-repeat region of PRORP domain-containing protein</fullName>
    </recommendedName>
</protein>
<dbReference type="PANTHER" id="PTHR47942:SF16">
    <property type="entry name" value="PENTATRICOPEPTIDE REPEAT DOMAIN CONTAINING PROTEIN-RELATED"/>
    <property type="match status" value="1"/>
</dbReference>
<dbReference type="InterPro" id="IPR011990">
    <property type="entry name" value="TPR-like_helical_dom_sf"/>
</dbReference>
<proteinExistence type="predicted"/>
<dbReference type="Gramene" id="Manes.09G114100.1.v8.1">
    <property type="protein sequence ID" value="Manes.09G114100.1.v8.1.CDS.1"/>
    <property type="gene ID" value="Manes.09G114100.v8.1"/>
</dbReference>
<evidence type="ECO:0000313" key="4">
    <source>
        <dbReference type="Proteomes" id="UP000091857"/>
    </source>
</evidence>
<dbReference type="EMBL" id="CM004395">
    <property type="protein sequence ID" value="OAY41593.1"/>
    <property type="molecule type" value="Genomic_DNA"/>
</dbReference>
<dbReference type="PANTHER" id="PTHR47942">
    <property type="entry name" value="TETRATRICOPEPTIDE REPEAT (TPR)-LIKE SUPERFAMILY PROTEIN-RELATED"/>
    <property type="match status" value="1"/>
</dbReference>
<dbReference type="InterPro" id="IPR002885">
    <property type="entry name" value="PPR_rpt"/>
</dbReference>
<feature type="repeat" description="PPR" evidence="2">
    <location>
        <begin position="259"/>
        <end position="293"/>
    </location>
</feature>